<proteinExistence type="predicted"/>
<keyword evidence="2" id="KW-1185">Reference proteome</keyword>
<dbReference type="EMBL" id="CP012033">
    <property type="protein sequence ID" value="AKP64314.1"/>
    <property type="molecule type" value="Genomic_DNA"/>
</dbReference>
<name>A0AAC8UV77_9LACO</name>
<gene>
    <name evidence="1" type="ORF">ABN16_04435</name>
</gene>
<dbReference type="AlphaFoldDB" id="A0AAC8UV77"/>
<reference evidence="1 2" key="1">
    <citation type="submission" date="2015-07" db="EMBL/GenBank/DDBJ databases">
        <title>Lactobacillus korensis/26-25/ whole genome sequencing.</title>
        <authorList>
            <person name="Kim M.K."/>
            <person name="Im W.-T."/>
            <person name="Srinivasan S."/>
            <person name="Lee J.-J."/>
        </authorList>
    </citation>
    <scope>NUCLEOTIDE SEQUENCE [LARGE SCALE GENOMIC DNA]</scope>
    <source>
        <strain evidence="1 2">26-25</strain>
    </source>
</reference>
<dbReference type="KEGG" id="lko:ABN16_04435"/>
<sequence>MTSTIRGLATTQALVTHPVQWQLLLLLANGPRTSASLWRDLSWHQRLRCCDGLWRLWHHQLIMFHVKHGVWQLSPLGETLQPVLMAIQTCTQKKGETQNDL</sequence>
<evidence type="ECO:0000313" key="1">
    <source>
        <dbReference type="EMBL" id="AKP64314.1"/>
    </source>
</evidence>
<evidence type="ECO:0000313" key="2">
    <source>
        <dbReference type="Proteomes" id="UP000036000"/>
    </source>
</evidence>
<dbReference type="Proteomes" id="UP000036000">
    <property type="component" value="Chromosome"/>
</dbReference>
<protein>
    <submittedName>
        <fullName evidence="1">Uncharacterized protein</fullName>
    </submittedName>
</protein>
<accession>A0AAC8UV77</accession>
<organism evidence="1 2">
    <name type="scientific">Levilactobacillus koreensis</name>
    <dbReference type="NCBI Taxonomy" id="637971"/>
    <lineage>
        <taxon>Bacteria</taxon>
        <taxon>Bacillati</taxon>
        <taxon>Bacillota</taxon>
        <taxon>Bacilli</taxon>
        <taxon>Lactobacillales</taxon>
        <taxon>Lactobacillaceae</taxon>
        <taxon>Levilactobacillus</taxon>
    </lineage>
</organism>
<dbReference type="RefSeq" id="WP_048733235.1">
    <property type="nucleotide sequence ID" value="NZ_CP012033.1"/>
</dbReference>